<reference evidence="14 15" key="1">
    <citation type="submission" date="2016-10" db="EMBL/GenBank/DDBJ databases">
        <authorList>
            <person name="de Groot N.N."/>
        </authorList>
    </citation>
    <scope>NUCLEOTIDE SEQUENCE [LARGE SCALE GENOMIC DNA]</scope>
    <source>
        <strain evidence="14 15">DSM 1283</strain>
    </source>
</reference>
<evidence type="ECO:0000259" key="13">
    <source>
        <dbReference type="PROSITE" id="PS51918"/>
    </source>
</evidence>
<dbReference type="GO" id="GO:0046872">
    <property type="term" value="F:metal ion binding"/>
    <property type="evidence" value="ECO:0007669"/>
    <property type="project" value="UniProtKB-KW"/>
</dbReference>
<comment type="pathway">
    <text evidence="12">Cofactor biosynthesis; molybdopterin biosynthesis.</text>
</comment>
<dbReference type="GO" id="GO:1904047">
    <property type="term" value="F:S-adenosyl-L-methionine binding"/>
    <property type="evidence" value="ECO:0007669"/>
    <property type="project" value="UniProtKB-UniRule"/>
</dbReference>
<dbReference type="STRING" id="1527.SAMN04489757_13823"/>
<dbReference type="InterPro" id="IPR000385">
    <property type="entry name" value="MoaA_NifB_PqqE_Fe-S-bd_CS"/>
</dbReference>
<feature type="binding site" evidence="12">
    <location>
        <position position="251"/>
    </location>
    <ligand>
        <name>[4Fe-4S] cluster</name>
        <dbReference type="ChEBI" id="CHEBI:49883"/>
        <label>2</label>
        <note>4Fe-4S-substrate</note>
    </ligand>
</feature>
<dbReference type="PANTHER" id="PTHR22960">
    <property type="entry name" value="MOLYBDOPTERIN COFACTOR SYNTHESIS PROTEIN A"/>
    <property type="match status" value="1"/>
</dbReference>
<feature type="binding site" evidence="12">
    <location>
        <position position="94"/>
    </location>
    <ligand>
        <name>GTP</name>
        <dbReference type="ChEBI" id="CHEBI:37565"/>
    </ligand>
</feature>
<keyword evidence="10 12" id="KW-0456">Lyase</keyword>
<dbReference type="SFLD" id="SFLDG01383">
    <property type="entry name" value="cyclic_pyranopterin_phosphate"/>
    <property type="match status" value="1"/>
</dbReference>
<dbReference type="SUPFAM" id="SSF102114">
    <property type="entry name" value="Radical SAM enzymes"/>
    <property type="match status" value="1"/>
</dbReference>
<protein>
    <recommendedName>
        <fullName evidence="1 12">GTP 3',8-cyclase</fullName>
        <ecNumber evidence="1 12">4.1.99.22</ecNumber>
    </recommendedName>
    <alternativeName>
        <fullName evidence="12">Molybdenum cofactor biosynthesis protein A</fullName>
    </alternativeName>
</protein>
<feature type="binding site" evidence="12">
    <location>
        <position position="27"/>
    </location>
    <ligand>
        <name>[4Fe-4S] cluster</name>
        <dbReference type="ChEBI" id="CHEBI:49883"/>
        <label>1</label>
        <note>4Fe-4S-S-AdoMet</note>
    </ligand>
</feature>
<keyword evidence="9 12" id="KW-0501">Molybdenum cofactor biosynthesis</keyword>
<comment type="function">
    <text evidence="12">Catalyzes the cyclization of GTP to (8S)-3',8-cyclo-7,8-dihydroguanosine 5'-triphosphate.</text>
</comment>
<evidence type="ECO:0000256" key="1">
    <source>
        <dbReference type="ARBA" id="ARBA00012167"/>
    </source>
</evidence>
<evidence type="ECO:0000256" key="4">
    <source>
        <dbReference type="ARBA" id="ARBA00022723"/>
    </source>
</evidence>
<dbReference type="SFLD" id="SFLDG01067">
    <property type="entry name" value="SPASM/twitch_domain_containing"/>
    <property type="match status" value="1"/>
</dbReference>
<evidence type="ECO:0000256" key="8">
    <source>
        <dbReference type="ARBA" id="ARBA00023134"/>
    </source>
</evidence>
<feature type="binding site" evidence="12">
    <location>
        <position position="67"/>
    </location>
    <ligand>
        <name>S-adenosyl-L-methionine</name>
        <dbReference type="ChEBI" id="CHEBI:59789"/>
    </ligand>
</feature>
<feature type="binding site" evidence="12">
    <location>
        <position position="189"/>
    </location>
    <ligand>
        <name>S-adenosyl-L-methionine</name>
        <dbReference type="ChEBI" id="CHEBI:59789"/>
    </ligand>
</feature>
<keyword evidence="4 12" id="KW-0479">Metal-binding</keyword>
<feature type="binding site" evidence="12">
    <location>
        <position position="24"/>
    </location>
    <ligand>
        <name>[4Fe-4S] cluster</name>
        <dbReference type="ChEBI" id="CHEBI:49883"/>
        <label>1</label>
        <note>4Fe-4S-S-AdoMet</note>
    </ligand>
</feature>
<dbReference type="CDD" id="cd21117">
    <property type="entry name" value="Twitch_MoaA"/>
    <property type="match status" value="1"/>
</dbReference>
<name>A0A1I5I330_9FIRM</name>
<keyword evidence="8 12" id="KW-0342">GTP-binding</keyword>
<comment type="subunit">
    <text evidence="12">Monomer and homodimer.</text>
</comment>
<feature type="binding site" evidence="12">
    <location>
        <position position="154"/>
    </location>
    <ligand>
        <name>GTP</name>
        <dbReference type="ChEBI" id="CHEBI:37565"/>
    </ligand>
</feature>
<dbReference type="Pfam" id="PF06463">
    <property type="entry name" value="Mob_synth_C"/>
    <property type="match status" value="1"/>
</dbReference>
<dbReference type="SFLD" id="SFLDS00029">
    <property type="entry name" value="Radical_SAM"/>
    <property type="match status" value="1"/>
</dbReference>
<feature type="binding site" evidence="12">
    <location>
        <position position="13"/>
    </location>
    <ligand>
        <name>GTP</name>
        <dbReference type="ChEBI" id="CHEBI:37565"/>
    </ligand>
</feature>
<feature type="domain" description="Radical SAM core" evidence="13">
    <location>
        <begin position="4"/>
        <end position="227"/>
    </location>
</feature>
<evidence type="ECO:0000256" key="7">
    <source>
        <dbReference type="ARBA" id="ARBA00023014"/>
    </source>
</evidence>
<dbReference type="GO" id="GO:0061799">
    <property type="term" value="F:cyclic pyranopterin monophosphate synthase activity"/>
    <property type="evidence" value="ECO:0007669"/>
    <property type="project" value="TreeGrafter"/>
</dbReference>
<evidence type="ECO:0000256" key="11">
    <source>
        <dbReference type="ARBA" id="ARBA00048697"/>
    </source>
</evidence>
<dbReference type="InterPro" id="IPR010505">
    <property type="entry name" value="MoaA_twitch"/>
</dbReference>
<dbReference type="GO" id="GO:0006777">
    <property type="term" value="P:Mo-molybdopterin cofactor biosynthetic process"/>
    <property type="evidence" value="ECO:0007669"/>
    <property type="project" value="UniProtKB-UniRule"/>
</dbReference>
<dbReference type="CDD" id="cd01335">
    <property type="entry name" value="Radical_SAM"/>
    <property type="match status" value="1"/>
</dbReference>
<evidence type="ECO:0000256" key="2">
    <source>
        <dbReference type="ARBA" id="ARBA00022485"/>
    </source>
</evidence>
<dbReference type="EC" id="4.1.99.22" evidence="1 12"/>
<evidence type="ECO:0000256" key="5">
    <source>
        <dbReference type="ARBA" id="ARBA00022741"/>
    </source>
</evidence>
<dbReference type="GO" id="GO:0051539">
    <property type="term" value="F:4 iron, 4 sulfur cluster binding"/>
    <property type="evidence" value="ECO:0007669"/>
    <property type="project" value="UniProtKB-UniRule"/>
</dbReference>
<dbReference type="InterPro" id="IPR007197">
    <property type="entry name" value="rSAM"/>
</dbReference>
<dbReference type="Pfam" id="PF04055">
    <property type="entry name" value="Radical_SAM"/>
    <property type="match status" value="1"/>
</dbReference>
<keyword evidence="7 12" id="KW-0411">Iron-sulfur</keyword>
<dbReference type="InterPro" id="IPR013483">
    <property type="entry name" value="MoaA"/>
</dbReference>
<organism evidence="14 15">
    <name type="scientific">Anaerocolumna aminovalerica</name>
    <dbReference type="NCBI Taxonomy" id="1527"/>
    <lineage>
        <taxon>Bacteria</taxon>
        <taxon>Bacillati</taxon>
        <taxon>Bacillota</taxon>
        <taxon>Clostridia</taxon>
        <taxon>Lachnospirales</taxon>
        <taxon>Lachnospiraceae</taxon>
        <taxon>Anaerocolumna</taxon>
    </lineage>
</organism>
<dbReference type="Proteomes" id="UP000198806">
    <property type="component" value="Unassembled WGS sequence"/>
</dbReference>
<feature type="binding site" evidence="12">
    <location>
        <position position="268"/>
    </location>
    <ligand>
        <name>[4Fe-4S] cluster</name>
        <dbReference type="ChEBI" id="CHEBI:49883"/>
        <label>2</label>
        <note>4Fe-4S-substrate</note>
    </ligand>
</feature>
<keyword evidence="5 12" id="KW-0547">Nucleotide-binding</keyword>
<dbReference type="OrthoDB" id="9763993at2"/>
<evidence type="ECO:0000313" key="15">
    <source>
        <dbReference type="Proteomes" id="UP000198806"/>
    </source>
</evidence>
<dbReference type="EMBL" id="FOWD01000038">
    <property type="protein sequence ID" value="SFO54749.1"/>
    <property type="molecule type" value="Genomic_DNA"/>
</dbReference>
<keyword evidence="15" id="KW-1185">Reference proteome</keyword>
<feature type="binding site" evidence="12">
    <location>
        <position position="254"/>
    </location>
    <ligand>
        <name>[4Fe-4S] cluster</name>
        <dbReference type="ChEBI" id="CHEBI:49883"/>
        <label>2</label>
        <note>4Fe-4S-substrate</note>
    </ligand>
</feature>
<feature type="binding site" evidence="12">
    <location>
        <position position="20"/>
    </location>
    <ligand>
        <name>[4Fe-4S] cluster</name>
        <dbReference type="ChEBI" id="CHEBI:49883"/>
        <label>1</label>
        <note>4Fe-4S-S-AdoMet</note>
    </ligand>
</feature>
<evidence type="ECO:0000256" key="6">
    <source>
        <dbReference type="ARBA" id="ARBA00023004"/>
    </source>
</evidence>
<dbReference type="SFLD" id="SFLDG01386">
    <property type="entry name" value="main_SPASM_domain-containing"/>
    <property type="match status" value="1"/>
</dbReference>
<dbReference type="PROSITE" id="PS51918">
    <property type="entry name" value="RADICAL_SAM"/>
    <property type="match status" value="1"/>
</dbReference>
<comment type="caution">
    <text evidence="12">Lacks conserved residue(s) required for the propagation of feature annotation.</text>
</comment>
<dbReference type="HAMAP" id="MF_01225_B">
    <property type="entry name" value="MoaA_B"/>
    <property type="match status" value="1"/>
</dbReference>
<dbReference type="GO" id="GO:0061798">
    <property type="term" value="F:GTP 3',8'-cyclase activity"/>
    <property type="evidence" value="ECO:0007669"/>
    <property type="project" value="UniProtKB-UniRule"/>
</dbReference>
<comment type="catalytic activity">
    <reaction evidence="11 12">
        <text>GTP + AH2 + S-adenosyl-L-methionine = (8S)-3',8-cyclo-7,8-dihydroguanosine 5'-triphosphate + 5'-deoxyadenosine + L-methionine + A + H(+)</text>
        <dbReference type="Rhea" id="RHEA:49576"/>
        <dbReference type="ChEBI" id="CHEBI:13193"/>
        <dbReference type="ChEBI" id="CHEBI:15378"/>
        <dbReference type="ChEBI" id="CHEBI:17319"/>
        <dbReference type="ChEBI" id="CHEBI:17499"/>
        <dbReference type="ChEBI" id="CHEBI:37565"/>
        <dbReference type="ChEBI" id="CHEBI:57844"/>
        <dbReference type="ChEBI" id="CHEBI:59789"/>
        <dbReference type="ChEBI" id="CHEBI:131766"/>
        <dbReference type="EC" id="4.1.99.22"/>
    </reaction>
</comment>
<dbReference type="InterPro" id="IPR050105">
    <property type="entry name" value="MoCo_biosynth_MoaA/MoaC"/>
</dbReference>
<gene>
    <name evidence="12" type="primary">moaA</name>
    <name evidence="14" type="ORF">SAMN04489757_13823</name>
</gene>
<dbReference type="SMART" id="SM00729">
    <property type="entry name" value="Elp3"/>
    <property type="match status" value="1"/>
</dbReference>
<dbReference type="PROSITE" id="PS01305">
    <property type="entry name" value="MOAA_NIFB_PQQE"/>
    <property type="match status" value="1"/>
</dbReference>
<sequence>MVDNYNRVIDYIRISITDRCNLRCIYCMPKEGMEFIPHENILTYEEIIRLCKCFAALGMSKVKLTGGEPLVRKNLPYLVKEIKSISGIQNVTLTTNGILLSDQIEDLAKAGIDAVNISLDTLDPDEFEQLTRFRKLDQVLEGIKETLKYNIAVKINCVPLREDYNNNNILSMVSLAKNQKLHVRFIEVMPIGLGKDLKGVTEEDIKEIIEKEYGTLTPYKASLGNGPCHYYSLEGFQGKIGFISAVTHQFCDSCNRVRLTSEGYLKNCLQYANGIDIKSLMRQGINDEALSEVIREAISHKPKEHHFKAIINKEKEVNHLSHIQEDGEQITAEELESRRMSQIGG</sequence>
<evidence type="ECO:0000256" key="9">
    <source>
        <dbReference type="ARBA" id="ARBA00023150"/>
    </source>
</evidence>
<keyword evidence="6 12" id="KW-0408">Iron</keyword>
<feature type="binding site" evidence="12">
    <location>
        <position position="118"/>
    </location>
    <ligand>
        <name>S-adenosyl-L-methionine</name>
        <dbReference type="ChEBI" id="CHEBI:59789"/>
    </ligand>
</feature>
<proteinExistence type="inferred from homology"/>
<dbReference type="InterPro" id="IPR040064">
    <property type="entry name" value="MoaA-like"/>
</dbReference>
<dbReference type="NCBIfam" id="TIGR02666">
    <property type="entry name" value="moaA"/>
    <property type="match status" value="1"/>
</dbReference>
<dbReference type="InterPro" id="IPR006638">
    <property type="entry name" value="Elp3/MiaA/NifB-like_rSAM"/>
</dbReference>
<dbReference type="UniPathway" id="UPA00344"/>
<evidence type="ECO:0000313" key="14">
    <source>
        <dbReference type="EMBL" id="SFO54749.1"/>
    </source>
</evidence>
<evidence type="ECO:0000256" key="10">
    <source>
        <dbReference type="ARBA" id="ARBA00023239"/>
    </source>
</evidence>
<evidence type="ECO:0000256" key="12">
    <source>
        <dbReference type="HAMAP-Rule" id="MF_01225"/>
    </source>
</evidence>
<feature type="binding site" evidence="12">
    <location>
        <begin position="256"/>
        <end position="258"/>
    </location>
    <ligand>
        <name>GTP</name>
        <dbReference type="ChEBI" id="CHEBI:37565"/>
    </ligand>
</feature>
<dbReference type="Gene3D" id="3.20.20.70">
    <property type="entry name" value="Aldolase class I"/>
    <property type="match status" value="1"/>
</dbReference>
<keyword evidence="3 12" id="KW-0949">S-adenosyl-L-methionine</keyword>
<accession>A0A1I5I330</accession>
<dbReference type="InterPro" id="IPR058240">
    <property type="entry name" value="rSAM_sf"/>
</dbReference>
<keyword evidence="2 12" id="KW-0004">4Fe-4S</keyword>
<comment type="similarity">
    <text evidence="12">Belongs to the radical SAM superfamily. MoaA family.</text>
</comment>
<dbReference type="PANTHER" id="PTHR22960:SF0">
    <property type="entry name" value="MOLYBDENUM COFACTOR BIOSYNTHESIS PROTEIN 1"/>
    <property type="match status" value="1"/>
</dbReference>
<dbReference type="AlphaFoldDB" id="A0A1I5I330"/>
<feature type="binding site" evidence="12">
    <location>
        <position position="26"/>
    </location>
    <ligand>
        <name>S-adenosyl-L-methionine</name>
        <dbReference type="ChEBI" id="CHEBI:59789"/>
    </ligand>
</feature>
<comment type="cofactor">
    <cofactor evidence="12">
        <name>[4Fe-4S] cluster</name>
        <dbReference type="ChEBI" id="CHEBI:49883"/>
    </cofactor>
    <text evidence="12">Binds 2 [4Fe-4S] clusters. Binds 1 [4Fe-4S] cluster coordinated with 3 cysteines and an exchangeable S-adenosyl-L-methionine and 1 [4Fe-4S] cluster coordinated with 3 cysteines and the GTP-derived substrate.</text>
</comment>
<dbReference type="InterPro" id="IPR013785">
    <property type="entry name" value="Aldolase_TIM"/>
</dbReference>
<dbReference type="RefSeq" id="WP_091688050.1">
    <property type="nucleotide sequence ID" value="NZ_BAABFM010000011.1"/>
</dbReference>
<evidence type="ECO:0000256" key="3">
    <source>
        <dbReference type="ARBA" id="ARBA00022691"/>
    </source>
</evidence>
<dbReference type="GO" id="GO:0005525">
    <property type="term" value="F:GTP binding"/>
    <property type="evidence" value="ECO:0007669"/>
    <property type="project" value="UniProtKB-UniRule"/>
</dbReference>